<name>A0A8S5MEW6_9CAUD</name>
<reference evidence="1" key="1">
    <citation type="journal article" date="2021" name="Proc. Natl. Acad. Sci. U.S.A.">
        <title>A Catalog of Tens of Thousands of Viruses from Human Metagenomes Reveals Hidden Associations with Chronic Diseases.</title>
        <authorList>
            <person name="Tisza M.J."/>
            <person name="Buck C.B."/>
        </authorList>
    </citation>
    <scope>NUCLEOTIDE SEQUENCE</scope>
    <source>
        <strain evidence="1">Ctet217</strain>
    </source>
</reference>
<evidence type="ECO:0000313" key="1">
    <source>
        <dbReference type="EMBL" id="DAD80754.1"/>
    </source>
</evidence>
<accession>A0A8S5MEW6</accession>
<protein>
    <submittedName>
        <fullName evidence="1">Uncharacterized protein</fullName>
    </submittedName>
</protein>
<sequence>MGVLNIQGYRGILEFHISYIVLNSSNARNH</sequence>
<dbReference type="EMBL" id="BK014887">
    <property type="protein sequence ID" value="DAD80754.1"/>
    <property type="molecule type" value="Genomic_DNA"/>
</dbReference>
<organism evidence="1">
    <name type="scientific">Siphoviridae sp. ctet217</name>
    <dbReference type="NCBI Taxonomy" id="2826409"/>
    <lineage>
        <taxon>Viruses</taxon>
        <taxon>Duplodnaviria</taxon>
        <taxon>Heunggongvirae</taxon>
        <taxon>Uroviricota</taxon>
        <taxon>Caudoviricetes</taxon>
    </lineage>
</organism>
<proteinExistence type="predicted"/>